<feature type="domain" description="HAMP" evidence="13">
    <location>
        <begin position="210"/>
        <end position="263"/>
    </location>
</feature>
<dbReference type="SMART" id="SM01049">
    <property type="entry name" value="Cache_2"/>
    <property type="match status" value="1"/>
</dbReference>
<feature type="region of interest" description="Disordered" evidence="10">
    <location>
        <begin position="266"/>
        <end position="292"/>
    </location>
</feature>
<evidence type="ECO:0000256" key="10">
    <source>
        <dbReference type="SAM" id="MobiDB-lite"/>
    </source>
</evidence>
<dbReference type="SUPFAM" id="SSF58104">
    <property type="entry name" value="Methyl-accepting chemotaxis protein (MCP) signaling domain"/>
    <property type="match status" value="1"/>
</dbReference>
<evidence type="ECO:0000259" key="12">
    <source>
        <dbReference type="PROSITE" id="PS50111"/>
    </source>
</evidence>
<name>A0A6M1RPU3_9HYPH</name>
<sequence length="613" mass="66107">MKNLKISHQLLGLIGALMIAFGIATYFQINSAADAIYAERTDMLRTQVESGLAIIESYDARVKSGELTKEEAQKQAFAVLSKAKFEPNGYLFGISYDVVTVFHPNPQQVGVNSKGQPDKKGNMFREEMLEKGKKGGGVTHYFWEKPGDKSGEVFEKAVYSKSYEPWNMIVGTGVYIDDLQLKINAMIWKAMMIGATLVVLGLTAGWLVIRGITLPLKAIHNALEEVANENVSLAIPHTDMGNEVGMMAKATKELQEKVRERHALAARQDEQQMQLDSERQQNADMQRTEAEQQARVVSTIGQALEQLAHGDLTVRCGDIGAKYSGLRDNFNEALSHLEAAMAKVSSKGVDIGGSKEEIRRASNELSQRTERQAANLEETSAALDELTVAVRQTADGAQEAAKRVHAVSTEASRSDAVVAQAIDAMSGIEHSSSEISKIIGVIDEIAFQTNLLALNAGVEAARAGESGKGFAVVAQEVRELAQRSAAAAKEIKEQISRSSGQVQNGVQLVGEAGEALKRISDQIKAASDIVTKIAHSASEQDTTLRSISSSMNQLDAATQHNAAMAEETTASAEALANDTEELLNLIRGFRVSGQGMQSSAGLGAMAERMRRAS</sequence>
<dbReference type="InterPro" id="IPR003660">
    <property type="entry name" value="HAMP_dom"/>
</dbReference>
<dbReference type="PROSITE" id="PS50885">
    <property type="entry name" value="HAMP"/>
    <property type="match status" value="2"/>
</dbReference>
<feature type="transmembrane region" description="Helical" evidence="11">
    <location>
        <begin position="6"/>
        <end position="27"/>
    </location>
</feature>
<dbReference type="EMBL" id="JAAKZH010000002">
    <property type="protein sequence ID" value="NGO63634.1"/>
    <property type="molecule type" value="Genomic_DNA"/>
</dbReference>
<dbReference type="PROSITE" id="PS50111">
    <property type="entry name" value="CHEMOTAXIS_TRANSDUC_2"/>
    <property type="match status" value="1"/>
</dbReference>
<evidence type="ECO:0000256" key="3">
    <source>
        <dbReference type="ARBA" id="ARBA00022500"/>
    </source>
</evidence>
<keyword evidence="2" id="KW-1003">Cell membrane</keyword>
<evidence type="ECO:0000256" key="6">
    <source>
        <dbReference type="ARBA" id="ARBA00023136"/>
    </source>
</evidence>
<keyword evidence="8" id="KW-0807">Transducer</keyword>
<dbReference type="Gene3D" id="3.30.450.20">
    <property type="entry name" value="PAS domain"/>
    <property type="match status" value="1"/>
</dbReference>
<dbReference type="Pfam" id="PF00015">
    <property type="entry name" value="MCPsignal"/>
    <property type="match status" value="1"/>
</dbReference>
<protein>
    <submittedName>
        <fullName evidence="14">HAMP domain-containing protein</fullName>
    </submittedName>
</protein>
<comment type="similarity">
    <text evidence="7">Belongs to the methyl-accepting chemotaxis (MCP) protein family.</text>
</comment>
<feature type="transmembrane region" description="Helical" evidence="11">
    <location>
        <begin position="190"/>
        <end position="209"/>
    </location>
</feature>
<evidence type="ECO:0000256" key="2">
    <source>
        <dbReference type="ARBA" id="ARBA00022475"/>
    </source>
</evidence>
<keyword evidence="4 11" id="KW-0812">Transmembrane</keyword>
<dbReference type="GO" id="GO:0004888">
    <property type="term" value="F:transmembrane signaling receptor activity"/>
    <property type="evidence" value="ECO:0007669"/>
    <property type="project" value="InterPro"/>
</dbReference>
<dbReference type="GO" id="GO:0005886">
    <property type="term" value="C:plasma membrane"/>
    <property type="evidence" value="ECO:0007669"/>
    <property type="project" value="UniProtKB-SubCell"/>
</dbReference>
<feature type="coiled-coil region" evidence="9">
    <location>
        <begin position="359"/>
        <end position="386"/>
    </location>
</feature>
<dbReference type="InterPro" id="IPR004090">
    <property type="entry name" value="Chemotax_Me-accpt_rcpt"/>
</dbReference>
<dbReference type="PANTHER" id="PTHR43531:SF11">
    <property type="entry name" value="METHYL-ACCEPTING CHEMOTAXIS PROTEIN 3"/>
    <property type="match status" value="1"/>
</dbReference>
<evidence type="ECO:0000256" key="7">
    <source>
        <dbReference type="ARBA" id="ARBA00029447"/>
    </source>
</evidence>
<feature type="domain" description="HAMP" evidence="13">
    <location>
        <begin position="291"/>
        <end position="342"/>
    </location>
</feature>
<evidence type="ECO:0000259" key="13">
    <source>
        <dbReference type="PROSITE" id="PS50885"/>
    </source>
</evidence>
<evidence type="ECO:0000256" key="5">
    <source>
        <dbReference type="ARBA" id="ARBA00022989"/>
    </source>
</evidence>
<feature type="domain" description="Methyl-accepting transducer" evidence="12">
    <location>
        <begin position="347"/>
        <end position="576"/>
    </location>
</feature>
<evidence type="ECO:0000256" key="8">
    <source>
        <dbReference type="PROSITE-ProRule" id="PRU00284"/>
    </source>
</evidence>
<dbReference type="InterPro" id="IPR033480">
    <property type="entry name" value="sCache_2"/>
</dbReference>
<dbReference type="SMART" id="SM00304">
    <property type="entry name" value="HAMP"/>
    <property type="match status" value="2"/>
</dbReference>
<dbReference type="FunFam" id="1.10.287.950:FF:000001">
    <property type="entry name" value="Methyl-accepting chemotaxis sensory transducer"/>
    <property type="match status" value="1"/>
</dbReference>
<dbReference type="PANTHER" id="PTHR43531">
    <property type="entry name" value="PROTEIN ICFG"/>
    <property type="match status" value="1"/>
</dbReference>
<dbReference type="Pfam" id="PF17200">
    <property type="entry name" value="sCache_2"/>
    <property type="match status" value="1"/>
</dbReference>
<dbReference type="AlphaFoldDB" id="A0A6M1RPU3"/>
<dbReference type="Gene3D" id="6.10.340.10">
    <property type="match status" value="1"/>
</dbReference>
<evidence type="ECO:0000313" key="14">
    <source>
        <dbReference type="EMBL" id="NGO63634.1"/>
    </source>
</evidence>
<comment type="caution">
    <text evidence="14">The sequence shown here is derived from an EMBL/GenBank/DDBJ whole genome shotgun (WGS) entry which is preliminary data.</text>
</comment>
<dbReference type="CDD" id="cd11386">
    <property type="entry name" value="MCP_signal"/>
    <property type="match status" value="1"/>
</dbReference>
<dbReference type="Pfam" id="PF00672">
    <property type="entry name" value="HAMP"/>
    <property type="match status" value="1"/>
</dbReference>
<accession>A0A6M1RPU3</accession>
<dbReference type="InterPro" id="IPR051310">
    <property type="entry name" value="MCP_chemotaxis"/>
</dbReference>
<evidence type="ECO:0000256" key="1">
    <source>
        <dbReference type="ARBA" id="ARBA00004651"/>
    </source>
</evidence>
<keyword evidence="3" id="KW-0145">Chemotaxis</keyword>
<keyword evidence="15" id="KW-1185">Reference proteome</keyword>
<evidence type="ECO:0000256" key="4">
    <source>
        <dbReference type="ARBA" id="ARBA00022692"/>
    </source>
</evidence>
<dbReference type="Proteomes" id="UP000477849">
    <property type="component" value="Unassembled WGS sequence"/>
</dbReference>
<dbReference type="GO" id="GO:0007165">
    <property type="term" value="P:signal transduction"/>
    <property type="evidence" value="ECO:0007669"/>
    <property type="project" value="UniProtKB-KW"/>
</dbReference>
<keyword evidence="9" id="KW-0175">Coiled coil</keyword>
<dbReference type="Gene3D" id="1.10.287.950">
    <property type="entry name" value="Methyl-accepting chemotaxis protein"/>
    <property type="match status" value="1"/>
</dbReference>
<keyword evidence="6 11" id="KW-0472">Membrane</keyword>
<dbReference type="SMART" id="SM00283">
    <property type="entry name" value="MA"/>
    <property type="match status" value="1"/>
</dbReference>
<reference evidence="14 15" key="1">
    <citation type="submission" date="2020-02" db="EMBL/GenBank/DDBJ databases">
        <title>Genome sequence of the type strain CCBAU10050 of Rhizobium daejeonense.</title>
        <authorList>
            <person name="Gao J."/>
            <person name="Sun J."/>
        </authorList>
    </citation>
    <scope>NUCLEOTIDE SEQUENCE [LARGE SCALE GENOMIC DNA]</scope>
    <source>
        <strain evidence="14 15">CCBAU10050</strain>
    </source>
</reference>
<dbReference type="GO" id="GO:0006935">
    <property type="term" value="P:chemotaxis"/>
    <property type="evidence" value="ECO:0007669"/>
    <property type="project" value="UniProtKB-KW"/>
</dbReference>
<dbReference type="InterPro" id="IPR004089">
    <property type="entry name" value="MCPsignal_dom"/>
</dbReference>
<comment type="subcellular location">
    <subcellularLocation>
        <location evidence="1">Cell membrane</location>
        <topology evidence="1">Multi-pass membrane protein</topology>
    </subcellularLocation>
</comment>
<dbReference type="PRINTS" id="PR00260">
    <property type="entry name" value="CHEMTRNSDUCR"/>
</dbReference>
<evidence type="ECO:0000256" key="9">
    <source>
        <dbReference type="SAM" id="Coils"/>
    </source>
</evidence>
<proteinExistence type="inferred from homology"/>
<evidence type="ECO:0000256" key="11">
    <source>
        <dbReference type="SAM" id="Phobius"/>
    </source>
</evidence>
<dbReference type="RefSeq" id="WP_163903808.1">
    <property type="nucleotide sequence ID" value="NZ_CP048427.1"/>
</dbReference>
<organism evidence="14 15">
    <name type="scientific">Rhizobium daejeonense</name>
    <dbReference type="NCBI Taxonomy" id="240521"/>
    <lineage>
        <taxon>Bacteria</taxon>
        <taxon>Pseudomonadati</taxon>
        <taxon>Pseudomonadota</taxon>
        <taxon>Alphaproteobacteria</taxon>
        <taxon>Hyphomicrobiales</taxon>
        <taxon>Rhizobiaceae</taxon>
        <taxon>Rhizobium/Agrobacterium group</taxon>
        <taxon>Rhizobium</taxon>
    </lineage>
</organism>
<evidence type="ECO:0000313" key="15">
    <source>
        <dbReference type="Proteomes" id="UP000477849"/>
    </source>
</evidence>
<gene>
    <name evidence="14" type="ORF">G6N76_08095</name>
</gene>
<keyword evidence="5 11" id="KW-1133">Transmembrane helix</keyword>